<protein>
    <submittedName>
        <fullName evidence="2">Uncharacterized protein</fullName>
    </submittedName>
</protein>
<reference evidence="2 3" key="1">
    <citation type="submission" date="2019-02" db="EMBL/GenBank/DDBJ databases">
        <title>Deep-cultivation of Planctomycetes and their phenomic and genomic characterization uncovers novel biology.</title>
        <authorList>
            <person name="Wiegand S."/>
            <person name="Jogler M."/>
            <person name="Boedeker C."/>
            <person name="Pinto D."/>
            <person name="Vollmers J."/>
            <person name="Rivas-Marin E."/>
            <person name="Kohn T."/>
            <person name="Peeters S.H."/>
            <person name="Heuer A."/>
            <person name="Rast P."/>
            <person name="Oberbeckmann S."/>
            <person name="Bunk B."/>
            <person name="Jeske O."/>
            <person name="Meyerdierks A."/>
            <person name="Storesund J.E."/>
            <person name="Kallscheuer N."/>
            <person name="Luecker S."/>
            <person name="Lage O.M."/>
            <person name="Pohl T."/>
            <person name="Merkel B.J."/>
            <person name="Hornburger P."/>
            <person name="Mueller R.-W."/>
            <person name="Bruemmer F."/>
            <person name="Labrenz M."/>
            <person name="Spormann A.M."/>
            <person name="Op Den Camp H."/>
            <person name="Overmann J."/>
            <person name="Amann R."/>
            <person name="Jetten M.S.M."/>
            <person name="Mascher T."/>
            <person name="Medema M.H."/>
            <person name="Devos D.P."/>
            <person name="Kaster A.-K."/>
            <person name="Ovreas L."/>
            <person name="Rohde M."/>
            <person name="Galperin M.Y."/>
            <person name="Jogler C."/>
        </authorList>
    </citation>
    <scope>NUCLEOTIDE SEQUENCE [LARGE SCALE GENOMIC DNA]</scope>
    <source>
        <strain evidence="2 3">Pla52n</strain>
    </source>
</reference>
<name>A0A5C6AQA5_9BACT</name>
<evidence type="ECO:0000313" key="2">
    <source>
        <dbReference type="EMBL" id="TWU02135.1"/>
    </source>
</evidence>
<proteinExistence type="predicted"/>
<accession>A0A5C6AQA5</accession>
<dbReference type="EMBL" id="SJPN01000004">
    <property type="protein sequence ID" value="TWU02135.1"/>
    <property type="molecule type" value="Genomic_DNA"/>
</dbReference>
<sequence length="68" mass="8281">MAWMTKYAIFQREAFVKNCMCARLHRMRQGELCEDARFRFSKRNNSGEAHYEVRQQRHPPYQTRGSNR</sequence>
<keyword evidence="3" id="KW-1185">Reference proteome</keyword>
<organism evidence="2 3">
    <name type="scientific">Stieleria varia</name>
    <dbReference type="NCBI Taxonomy" id="2528005"/>
    <lineage>
        <taxon>Bacteria</taxon>
        <taxon>Pseudomonadati</taxon>
        <taxon>Planctomycetota</taxon>
        <taxon>Planctomycetia</taxon>
        <taxon>Pirellulales</taxon>
        <taxon>Pirellulaceae</taxon>
        <taxon>Stieleria</taxon>
    </lineage>
</organism>
<comment type="caution">
    <text evidence="2">The sequence shown here is derived from an EMBL/GenBank/DDBJ whole genome shotgun (WGS) entry which is preliminary data.</text>
</comment>
<dbReference type="AlphaFoldDB" id="A0A5C6AQA5"/>
<evidence type="ECO:0000313" key="3">
    <source>
        <dbReference type="Proteomes" id="UP000320176"/>
    </source>
</evidence>
<feature type="region of interest" description="Disordered" evidence="1">
    <location>
        <begin position="47"/>
        <end position="68"/>
    </location>
</feature>
<gene>
    <name evidence="2" type="ORF">Pla52n_31840</name>
</gene>
<dbReference type="Proteomes" id="UP000320176">
    <property type="component" value="Unassembled WGS sequence"/>
</dbReference>
<evidence type="ECO:0000256" key="1">
    <source>
        <dbReference type="SAM" id="MobiDB-lite"/>
    </source>
</evidence>